<reference evidence="1 2" key="1">
    <citation type="journal article" date="2021" name="Commun. Biol.">
        <title>Genomic insights into the host specific adaptation of the Pneumocystis genus.</title>
        <authorList>
            <person name="Cisse O.H."/>
            <person name="Ma L."/>
            <person name="Dekker J.P."/>
            <person name="Khil P.P."/>
            <person name="Youn J.-H."/>
            <person name="Brenchley J.M."/>
            <person name="Blair R."/>
            <person name="Pahar B."/>
            <person name="Chabe M."/>
            <person name="Van Rompay K.K.A."/>
            <person name="Keesler R."/>
            <person name="Sukura A."/>
            <person name="Hirsch V."/>
            <person name="Kutty G."/>
            <person name="Liu Y."/>
            <person name="Peng L."/>
            <person name="Chen J."/>
            <person name="Song J."/>
            <person name="Weissenbacher-Lang C."/>
            <person name="Xu J."/>
            <person name="Upham N.S."/>
            <person name="Stajich J.E."/>
            <person name="Cuomo C.A."/>
            <person name="Cushion M.T."/>
            <person name="Kovacs J.A."/>
        </authorList>
    </citation>
    <scope>NUCLEOTIDE SEQUENCE [LARGE SCALE GENOMIC DNA]</scope>
    <source>
        <strain evidence="1 2">RABM</strain>
    </source>
</reference>
<comment type="caution">
    <text evidence="1">The sequence shown here is derived from an EMBL/GenBank/DDBJ whole genome shotgun (WGS) entry which is preliminary data.</text>
</comment>
<accession>A0ACB7CFC4</accession>
<name>A0ACB7CFC4_9ASCO</name>
<proteinExistence type="predicted"/>
<sequence length="1023" mass="117713">MTHFTKIYDFKVYTRRVQSWKSCKTGLQVVYVDIDVPLTKGKLVLATETDEMEVFNDSGCPHTLEHLVFLGSKTYPYKGVLDSLANRSFAHGTNAWTDVDHTAYTISTAGSDGFLQILPIFVDHILFPTLTYDGFHTEVYHIDGEGNDAGVVYCEMQGHENTMEDLQSMHFNRALFPKEIGYRSHTGGKLEALRTLDIETIRKYHSECYVPQNLCIIITGKVDICKLFHVLDEIIEPNILKNLTPDLTQWKRPWVDSVRTPPLTQSYKEIVLFPDEDESTGEVLLGWPGPSSNEFTTLAALNILGKYLTDSAISILQKELVEIQDQFCSDISFSIASRLPSVIYLNLCGVPTEKLEKIQEYVLQILQKISDCPNDFDIDRINMIISREKLAIMDENETNPHGLFSSTIITDFLYGDCSKNTLERSLQDYEEYENLKSWTTKQWLDLLYTWLIQNFHVCIICKASFELSSKIQEEEKLRIKNRKEKLGEKELEKLEEQLKISQEKNNTPFPSTIFSEYKIPSVKSINFITNVFAKAGIANTEIENLEEKQDNDVQKYINESFSEEIPLYLHFNHIDSKFVTIQAYISTECINSNLKPYLGIYLDNFFLNGIVRTDGTELTYQEVVKILENETVDYNAAWGVSGSFLEMITIQIKVEIQNYKKGILLLKDLLCRSIFNPERLMIFVIKSLNDIPQEKRDGNKICWASMRMYQLDKNTSTSRAVNILTQMNFLKKLKKELEEKPDVVVKKFLDIQKQFSRPENIYFQVISNIFHLEDPVSSWKLFYNDQEKNDIKMSRIPYKRFMLTEKGQFPSGTAHIISLSTVESSYSVHVSKLFSDFNHKDFPAFILLLSYLSIIEGILWKHIRGNGLAYGVSFKSDIESGFVYFSIYSSANVFNAWKKTQDIINGMAEKKIPFDENMVINAKSSLVYDIVSVDATPFFAAQESFISHVMKKQSENKRRQLIDEISNVTIAELYDVLHRYLMNLFDSKTSDSFIVSAPSKLTEIMKGFSSVGYHTVKKTLNDY</sequence>
<gene>
    <name evidence="1" type="ORF">PORY_000218</name>
</gene>
<evidence type="ECO:0000313" key="1">
    <source>
        <dbReference type="EMBL" id="KAG4306230.1"/>
    </source>
</evidence>
<organism evidence="1 2">
    <name type="scientific">Pneumocystis oryctolagi</name>
    <dbReference type="NCBI Taxonomy" id="42067"/>
    <lineage>
        <taxon>Eukaryota</taxon>
        <taxon>Fungi</taxon>
        <taxon>Dikarya</taxon>
        <taxon>Ascomycota</taxon>
        <taxon>Taphrinomycotina</taxon>
        <taxon>Pneumocystomycetes</taxon>
        <taxon>Pneumocystaceae</taxon>
        <taxon>Pneumocystis</taxon>
    </lineage>
</organism>
<protein>
    <submittedName>
        <fullName evidence="1">Uncharacterized protein</fullName>
    </submittedName>
</protein>
<dbReference type="Proteomes" id="UP000768646">
    <property type="component" value="Unassembled WGS sequence"/>
</dbReference>
<dbReference type="EMBL" id="JABTEG010000001">
    <property type="protein sequence ID" value="KAG4306230.1"/>
    <property type="molecule type" value="Genomic_DNA"/>
</dbReference>
<evidence type="ECO:0000313" key="2">
    <source>
        <dbReference type="Proteomes" id="UP000768646"/>
    </source>
</evidence>
<keyword evidence="2" id="KW-1185">Reference proteome</keyword>